<dbReference type="GO" id="GO:0090222">
    <property type="term" value="P:centrosome-templated microtubule nucleation"/>
    <property type="evidence" value="ECO:0007669"/>
    <property type="project" value="TreeGrafter"/>
</dbReference>
<proteinExistence type="predicted"/>
<dbReference type="AlphaFoldDB" id="A0AAN8LEE9"/>
<evidence type="ECO:0000313" key="7">
    <source>
        <dbReference type="Proteomes" id="UP001356427"/>
    </source>
</evidence>
<keyword evidence="3" id="KW-0597">Phosphoprotein</keyword>
<dbReference type="GO" id="GO:0097539">
    <property type="term" value="C:ciliary transition fiber"/>
    <property type="evidence" value="ECO:0007669"/>
    <property type="project" value="TreeGrafter"/>
</dbReference>
<evidence type="ECO:0000256" key="1">
    <source>
        <dbReference type="ARBA" id="ARBA00004300"/>
    </source>
</evidence>
<comment type="caution">
    <text evidence="6">The sequence shown here is derived from an EMBL/GenBank/DDBJ whole genome shotgun (WGS) entry which is preliminary data.</text>
</comment>
<keyword evidence="2" id="KW-0963">Cytoplasm</keyword>
<name>A0AAN8LEE9_9TELE</name>
<sequence>MLLKLEHFRKEKISAQRKAESFKRRISALRLRSQQLEDENGLLSEKNAQNAAGVEGLSQQPGELLRQSERQEAVRDQQRTVPEDDRTKMAVCVSALEAELTNAVEGTVLLEEDKAQLVLQLNALRDKMDKVGAVECQLSVLLQEHKALDKQTQGLRNQLAKSQERTHVLEESLQSVNLQSARLKSDLRVSQQEKDALKQEVMSLHKQLQNGNDKNRVLEMALHSSGYQSQHKKLYRDELTRLVEQELRQENERLTMELHNTKGDLHHTRDKTRQLEAAILTLTQRKQQGQSSVVKTVEQEKTALKRELDVTHQELLSAHNKAQLGGLLPSSPRRMPGEWRGQHCEDDHNPENIQDERVMMMMKMEERMREIELSLHDVKLLLKEKVSQLKDQHHKNGKADLLIKDLYVENAQLLKALEMTEQRQKVSEKKNYLLEEKISSLNKIVRDLSPSPLPPMPYHFTCS</sequence>
<evidence type="ECO:0000256" key="2">
    <source>
        <dbReference type="ARBA" id="ARBA00022490"/>
    </source>
</evidence>
<reference evidence="6 7" key="1">
    <citation type="submission" date="2021-04" db="EMBL/GenBank/DDBJ databases">
        <authorList>
            <person name="De Guttry C."/>
            <person name="Zahm M."/>
            <person name="Klopp C."/>
            <person name="Cabau C."/>
            <person name="Louis A."/>
            <person name="Berthelot C."/>
            <person name="Parey E."/>
            <person name="Roest Crollius H."/>
            <person name="Montfort J."/>
            <person name="Robinson-Rechavi M."/>
            <person name="Bucao C."/>
            <person name="Bouchez O."/>
            <person name="Gislard M."/>
            <person name="Lluch J."/>
            <person name="Milhes M."/>
            <person name="Lampietro C."/>
            <person name="Lopez Roques C."/>
            <person name="Donnadieu C."/>
            <person name="Braasch I."/>
            <person name="Desvignes T."/>
            <person name="Postlethwait J."/>
            <person name="Bobe J."/>
            <person name="Wedekind C."/>
            <person name="Guiguen Y."/>
        </authorList>
    </citation>
    <scope>NUCLEOTIDE SEQUENCE [LARGE SCALE GENOMIC DNA]</scope>
    <source>
        <strain evidence="6">Cs_M1</strain>
        <tissue evidence="6">Blood</tissue>
    </source>
</reference>
<dbReference type="EMBL" id="JAGTTL010000023">
    <property type="protein sequence ID" value="KAK6304840.1"/>
    <property type="molecule type" value="Genomic_DNA"/>
</dbReference>
<dbReference type="GO" id="GO:0000242">
    <property type="term" value="C:pericentriolar material"/>
    <property type="evidence" value="ECO:0007669"/>
    <property type="project" value="TreeGrafter"/>
</dbReference>
<accession>A0AAN8LEE9</accession>
<dbReference type="PANTHER" id="PTHR18905:SF11">
    <property type="entry name" value="NINEIN"/>
    <property type="match status" value="1"/>
</dbReference>
<protein>
    <recommendedName>
        <fullName evidence="8">Ninein-like protein</fullName>
    </recommendedName>
</protein>
<gene>
    <name evidence="6" type="ORF">J4Q44_G00254260</name>
</gene>
<feature type="coiled-coil region" evidence="5">
    <location>
        <begin position="5"/>
        <end position="46"/>
    </location>
</feature>
<evidence type="ECO:0000313" key="6">
    <source>
        <dbReference type="EMBL" id="KAK6304840.1"/>
    </source>
</evidence>
<dbReference type="GO" id="GO:0051642">
    <property type="term" value="P:centrosome localization"/>
    <property type="evidence" value="ECO:0007669"/>
    <property type="project" value="TreeGrafter"/>
</dbReference>
<keyword evidence="7" id="KW-1185">Reference proteome</keyword>
<dbReference type="GO" id="GO:0034454">
    <property type="term" value="P:microtubule anchoring at centrosome"/>
    <property type="evidence" value="ECO:0007669"/>
    <property type="project" value="TreeGrafter"/>
</dbReference>
<evidence type="ECO:0008006" key="8">
    <source>
        <dbReference type="Google" id="ProtNLM"/>
    </source>
</evidence>
<comment type="subcellular location">
    <subcellularLocation>
        <location evidence="1">Cytoplasm</location>
        <location evidence="1">Cytoskeleton</location>
        <location evidence="1">Microtubule organizing center</location>
        <location evidence="1">Centrosome</location>
    </subcellularLocation>
</comment>
<dbReference type="PANTHER" id="PTHR18905">
    <property type="entry name" value="NINEIN"/>
    <property type="match status" value="1"/>
</dbReference>
<evidence type="ECO:0000256" key="4">
    <source>
        <dbReference type="ARBA" id="ARBA00023212"/>
    </source>
</evidence>
<organism evidence="6 7">
    <name type="scientific">Coregonus suidteri</name>
    <dbReference type="NCBI Taxonomy" id="861788"/>
    <lineage>
        <taxon>Eukaryota</taxon>
        <taxon>Metazoa</taxon>
        <taxon>Chordata</taxon>
        <taxon>Craniata</taxon>
        <taxon>Vertebrata</taxon>
        <taxon>Euteleostomi</taxon>
        <taxon>Actinopterygii</taxon>
        <taxon>Neopterygii</taxon>
        <taxon>Teleostei</taxon>
        <taxon>Protacanthopterygii</taxon>
        <taxon>Salmoniformes</taxon>
        <taxon>Salmonidae</taxon>
        <taxon>Coregoninae</taxon>
        <taxon>Coregonus</taxon>
    </lineage>
</organism>
<evidence type="ECO:0000256" key="3">
    <source>
        <dbReference type="ARBA" id="ARBA00022553"/>
    </source>
</evidence>
<dbReference type="GO" id="GO:0097431">
    <property type="term" value="C:mitotic spindle pole"/>
    <property type="evidence" value="ECO:0007669"/>
    <property type="project" value="TreeGrafter"/>
</dbReference>
<keyword evidence="4" id="KW-0206">Cytoskeleton</keyword>
<keyword evidence="5" id="KW-0175">Coiled coil</keyword>
<evidence type="ECO:0000256" key="5">
    <source>
        <dbReference type="SAM" id="Coils"/>
    </source>
</evidence>
<dbReference type="GO" id="GO:0005814">
    <property type="term" value="C:centriole"/>
    <property type="evidence" value="ECO:0007669"/>
    <property type="project" value="TreeGrafter"/>
</dbReference>
<feature type="coiled-coil region" evidence="5">
    <location>
        <begin position="145"/>
        <end position="214"/>
    </location>
</feature>
<dbReference type="Proteomes" id="UP001356427">
    <property type="component" value="Unassembled WGS sequence"/>
</dbReference>